<proteinExistence type="predicted"/>
<protein>
    <submittedName>
        <fullName evidence="1">Sarcosine oxidase subunit gamma</fullName>
        <ecNumber evidence="1">1.5.3.1</ecNumber>
    </submittedName>
</protein>
<dbReference type="eggNOG" id="COG4583">
    <property type="taxonomic scope" value="Bacteria"/>
</dbReference>
<dbReference type="InterPro" id="IPR027266">
    <property type="entry name" value="TrmE/GcvT-like"/>
</dbReference>
<dbReference type="KEGG" id="rli:RLO149_c006600"/>
<evidence type="ECO:0000313" key="1">
    <source>
        <dbReference type="EMBL" id="AEI92688.1"/>
    </source>
</evidence>
<dbReference type="STRING" id="391595.RLO149_c006600"/>
<dbReference type="EMBL" id="CP002623">
    <property type="protein sequence ID" value="AEI92688.1"/>
    <property type="molecule type" value="Genomic_DNA"/>
</dbReference>
<dbReference type="SUPFAM" id="SSF103025">
    <property type="entry name" value="Folate-binding domain"/>
    <property type="match status" value="1"/>
</dbReference>
<dbReference type="AlphaFoldDB" id="F7ZK65"/>
<dbReference type="HOGENOM" id="CLU_114076_2_0_5"/>
<dbReference type="Gene3D" id="3.30.70.1520">
    <property type="entry name" value="Heterotetrameric sarcosine oxidase"/>
    <property type="match status" value="1"/>
</dbReference>
<evidence type="ECO:0000313" key="2">
    <source>
        <dbReference type="Proteomes" id="UP000001353"/>
    </source>
</evidence>
<keyword evidence="1" id="KW-0560">Oxidoreductase</keyword>
<dbReference type="Proteomes" id="UP000001353">
    <property type="component" value="Chromosome"/>
</dbReference>
<dbReference type="Gene3D" id="3.30.1360.120">
    <property type="entry name" value="Probable tRNA modification gtpase trme, domain 1"/>
    <property type="match status" value="1"/>
</dbReference>
<sequence length="188" mass="19803">MHNLSPTSALGASAPRADEIGTIRISENFGLALASVSARHGQEERCADALSTYIGATAPGPARAVIGEPFAAFWTGPDQWMVSAPFETHELLADDLKASLQDAASVTEQTDGWVVFDVTGAGVVDLFERLCPAPARRMVAGDGQRTTIHHIGCFLNCHAEAQGFQVLGPRSSAGTLHHALMTVARAVL</sequence>
<dbReference type="RefSeq" id="WP_013960629.1">
    <property type="nucleotide sequence ID" value="NC_015730.1"/>
</dbReference>
<name>F7ZK65_ROSLO</name>
<dbReference type="OrthoDB" id="7356349at2"/>
<dbReference type="GO" id="GO:0008115">
    <property type="term" value="F:sarcosine oxidase activity"/>
    <property type="evidence" value="ECO:0007669"/>
    <property type="project" value="UniProtKB-EC"/>
</dbReference>
<organism evidence="1 2">
    <name type="scientific">Roseobacter litoralis (strain ATCC 49566 / DSM 6996 / JCM 21268 / NBRC 15278 / OCh 149)</name>
    <dbReference type="NCBI Taxonomy" id="391595"/>
    <lineage>
        <taxon>Bacteria</taxon>
        <taxon>Pseudomonadati</taxon>
        <taxon>Pseudomonadota</taxon>
        <taxon>Alphaproteobacteria</taxon>
        <taxon>Rhodobacterales</taxon>
        <taxon>Roseobacteraceae</taxon>
        <taxon>Roseobacter</taxon>
    </lineage>
</organism>
<accession>F7ZK65</accession>
<gene>
    <name evidence="1" type="primary">soxG3</name>
    <name evidence="1" type="ordered locus">RLO149_c006600</name>
</gene>
<keyword evidence="2" id="KW-1185">Reference proteome</keyword>
<dbReference type="EC" id="1.5.3.1" evidence="1"/>
<reference evidence="1 2" key="1">
    <citation type="journal article" date="2011" name="BMC Genomics">
        <title>Comparative genome analysis and genome-guided physiological analysis of Roseobacter litoralis.</title>
        <authorList>
            <person name="Kalhoefer D."/>
            <person name="Thole S."/>
            <person name="Voget S."/>
            <person name="Lehmann R."/>
            <person name="Liesegang H."/>
            <person name="Wollher A."/>
            <person name="Daniel R."/>
            <person name="Simon M."/>
            <person name="Brinkhoff T."/>
        </authorList>
    </citation>
    <scope>NUCLEOTIDE SEQUENCE [LARGE SCALE GENOMIC DNA]</scope>
    <source>
        <strain evidence="2">ATCC 49566 / DSM 6996 / JCM 21268 / NBRC 15278 / OCh 149</strain>
    </source>
</reference>